<dbReference type="SFLD" id="SFLDS00003">
    <property type="entry name" value="Haloacid_Dehalogenase"/>
    <property type="match status" value="1"/>
</dbReference>
<dbReference type="GO" id="GO:0044281">
    <property type="term" value="P:small molecule metabolic process"/>
    <property type="evidence" value="ECO:0007669"/>
    <property type="project" value="UniProtKB-ARBA"/>
</dbReference>
<reference evidence="4 5" key="1">
    <citation type="submission" date="2019-12" db="EMBL/GenBank/DDBJ databases">
        <title>A genome sequence resource for the geographically widespread anthracnose pathogen Colletotrichum asianum.</title>
        <authorList>
            <person name="Meng Y."/>
        </authorList>
    </citation>
    <scope>NUCLEOTIDE SEQUENCE [LARGE SCALE GENOMIC DNA]</scope>
    <source>
        <strain evidence="4 5">ICMP 18580</strain>
    </source>
</reference>
<dbReference type="Pfam" id="PF00702">
    <property type="entry name" value="Hydrolase"/>
    <property type="match status" value="1"/>
</dbReference>
<evidence type="ECO:0000313" key="5">
    <source>
        <dbReference type="Proteomes" id="UP000434172"/>
    </source>
</evidence>
<dbReference type="InterPro" id="IPR006439">
    <property type="entry name" value="HAD-SF_hydro_IA"/>
</dbReference>
<evidence type="ECO:0000313" key="4">
    <source>
        <dbReference type="EMBL" id="KAF0327164.1"/>
    </source>
</evidence>
<dbReference type="InterPro" id="IPR023214">
    <property type="entry name" value="HAD_sf"/>
</dbReference>
<dbReference type="NCBIfam" id="TIGR01549">
    <property type="entry name" value="HAD-SF-IA-v1"/>
    <property type="match status" value="1"/>
</dbReference>
<keyword evidence="5" id="KW-1185">Reference proteome</keyword>
<dbReference type="PANTHER" id="PTHR46470:SF4">
    <property type="entry name" value="5-AMINO-6-(5-PHOSPHO-D-RIBITYLAMINO)URACIL PHOSPHATASE YIGB"/>
    <property type="match status" value="1"/>
</dbReference>
<organism evidence="4 5">
    <name type="scientific">Colletotrichum asianum</name>
    <dbReference type="NCBI Taxonomy" id="702518"/>
    <lineage>
        <taxon>Eukaryota</taxon>
        <taxon>Fungi</taxon>
        <taxon>Dikarya</taxon>
        <taxon>Ascomycota</taxon>
        <taxon>Pezizomycotina</taxon>
        <taxon>Sordariomycetes</taxon>
        <taxon>Hypocreomycetidae</taxon>
        <taxon>Glomerellales</taxon>
        <taxon>Glomerellaceae</taxon>
        <taxon>Colletotrichum</taxon>
        <taxon>Colletotrichum gloeosporioides species complex</taxon>
    </lineage>
</organism>
<sequence>MSAKPAQNDRPFDAVIFDLDGTLFDHTHSSIQAMAKLQSMWPGLKQFPIELLNLVYQRSLNRAYDDYLANKITYEEKDIEKVRDFFTSLRLPTPSQAEIERFRDRYKAIYRAAYSTTTYSLETLQRLKIMGIPVVILTNGQQKHQEEKAAALGILPLVDCLISSEMIGYSKPDRRAFQFVIDLLGYEADRILMVGDSARADIMGALGAGLRALLYDPESVDHSDSDDEKKPESRRVIRNIEEVLDFVRPLV</sequence>
<dbReference type="OrthoDB" id="444127at2759"/>
<dbReference type="GO" id="GO:0016791">
    <property type="term" value="F:phosphatase activity"/>
    <property type="evidence" value="ECO:0007669"/>
    <property type="project" value="UniProtKB-ARBA"/>
</dbReference>
<dbReference type="Gene3D" id="3.40.50.1000">
    <property type="entry name" value="HAD superfamily/HAD-like"/>
    <property type="match status" value="1"/>
</dbReference>
<proteinExistence type="predicted"/>
<dbReference type="InterPro" id="IPR051400">
    <property type="entry name" value="HAD-like_hydrolase"/>
</dbReference>
<evidence type="ECO:0000256" key="3">
    <source>
        <dbReference type="ARBA" id="ARBA00022842"/>
    </source>
</evidence>
<dbReference type="PANTHER" id="PTHR46470">
    <property type="entry name" value="N-ACYLNEURAMINATE-9-PHOSPHATASE"/>
    <property type="match status" value="1"/>
</dbReference>
<dbReference type="Gene3D" id="1.20.120.710">
    <property type="entry name" value="Haloacid dehalogenase hydrolase-like domain"/>
    <property type="match status" value="1"/>
</dbReference>
<comment type="caution">
    <text evidence="4">The sequence shown here is derived from an EMBL/GenBank/DDBJ whole genome shotgun (WGS) entry which is preliminary data.</text>
</comment>
<dbReference type="SUPFAM" id="SSF56784">
    <property type="entry name" value="HAD-like"/>
    <property type="match status" value="1"/>
</dbReference>
<dbReference type="Proteomes" id="UP000434172">
    <property type="component" value="Unassembled WGS sequence"/>
</dbReference>
<name>A0A8H3WHF6_9PEZI</name>
<dbReference type="PRINTS" id="PR00413">
    <property type="entry name" value="HADHALOGNASE"/>
</dbReference>
<keyword evidence="2" id="KW-0378">Hydrolase</keyword>
<dbReference type="SFLD" id="SFLDG01129">
    <property type="entry name" value="C1.5:_HAD__Beta-PGM__Phosphata"/>
    <property type="match status" value="1"/>
</dbReference>
<gene>
    <name evidence="4" type="ORF">GQ607_005647</name>
</gene>
<comment type="cofactor">
    <cofactor evidence="1">
        <name>Mg(2+)</name>
        <dbReference type="ChEBI" id="CHEBI:18420"/>
    </cofactor>
</comment>
<keyword evidence="3" id="KW-0460">Magnesium</keyword>
<evidence type="ECO:0000256" key="2">
    <source>
        <dbReference type="ARBA" id="ARBA00022801"/>
    </source>
</evidence>
<accession>A0A8H3WHF6</accession>
<dbReference type="InterPro" id="IPR036412">
    <property type="entry name" value="HAD-like_sf"/>
</dbReference>
<evidence type="ECO:0000256" key="1">
    <source>
        <dbReference type="ARBA" id="ARBA00001946"/>
    </source>
</evidence>
<dbReference type="EMBL" id="WOWK01000025">
    <property type="protein sequence ID" value="KAF0327164.1"/>
    <property type="molecule type" value="Genomic_DNA"/>
</dbReference>
<dbReference type="AlphaFoldDB" id="A0A8H3WHF6"/>
<protein>
    <submittedName>
        <fullName evidence="4">Had-superfamily subfamily variant 1</fullName>
    </submittedName>
</protein>